<keyword evidence="8" id="KW-1185">Reference proteome</keyword>
<dbReference type="InterPro" id="IPR043148">
    <property type="entry name" value="TagF_C"/>
</dbReference>
<evidence type="ECO:0000256" key="4">
    <source>
        <dbReference type="ARBA" id="ARBA00022679"/>
    </source>
</evidence>
<keyword evidence="5" id="KW-0777">Teichoic acid biosynthesis</keyword>
<dbReference type="Gene3D" id="3.40.50.12580">
    <property type="match status" value="1"/>
</dbReference>
<comment type="similarity">
    <text evidence="2">Belongs to the CDP-glycerol glycerophosphotransferase family.</text>
</comment>
<organism evidence="7 8">
    <name type="scientific">Ureibacillus galli</name>
    <dbReference type="NCBI Taxonomy" id="2762222"/>
    <lineage>
        <taxon>Bacteria</taxon>
        <taxon>Bacillati</taxon>
        <taxon>Bacillota</taxon>
        <taxon>Bacilli</taxon>
        <taxon>Bacillales</taxon>
        <taxon>Caryophanaceae</taxon>
        <taxon>Ureibacillus</taxon>
    </lineage>
</organism>
<evidence type="ECO:0000256" key="1">
    <source>
        <dbReference type="ARBA" id="ARBA00004202"/>
    </source>
</evidence>
<sequence>MIRELFISIYLFFYKCCFAIFKLFPLKNKVVVVASFLDNNQYLYAEMKKRQFPGEIVFLCKKSCASSIKKVVSEPIYQIESGIIWAELMAAYHMMTAKTIIVDNYYGFLAAANFRDEVECIQIWHAAGAIKNFGLLDQTVEKRSDREKKRLLSVYGNFHKVVVNSRTFAQIFEKAFHIKGHQFLPFGYPRTDFFFDMESKESLRLFFYEKYPQFKGKKIILYAPTYRAKEENNRLMLDIPLLSERLKDKYIFIIKMHPSISMQLELEEAEFITDFSKEASINELLVVSDFLITDYSSIPFEYVLMNKPMIFYPYDLSEYEKNPGLWERYENIVPGPIAKNTEEVMNYIESFPYESVDYEAFNVKWNEYSNGLSSQKLVQYIINRHLTENNN</sequence>
<keyword evidence="3" id="KW-1003">Cell membrane</keyword>
<dbReference type="SUPFAM" id="SSF53756">
    <property type="entry name" value="UDP-Glycosyltransferase/glycogen phosphorylase"/>
    <property type="match status" value="1"/>
</dbReference>
<dbReference type="Proteomes" id="UP000640930">
    <property type="component" value="Unassembled WGS sequence"/>
</dbReference>
<dbReference type="InterPro" id="IPR043149">
    <property type="entry name" value="TagF_N"/>
</dbReference>
<evidence type="ECO:0000256" key="2">
    <source>
        <dbReference type="ARBA" id="ARBA00010488"/>
    </source>
</evidence>
<keyword evidence="6" id="KW-0472">Membrane</keyword>
<dbReference type="EMBL" id="JACSQA010000001">
    <property type="protein sequence ID" value="MBD8025366.1"/>
    <property type="molecule type" value="Genomic_DNA"/>
</dbReference>
<dbReference type="PANTHER" id="PTHR37316:SF1">
    <property type="entry name" value="TEICHOIC ACID GLYCEROL-PHOSPHATE PRIMASE"/>
    <property type="match status" value="1"/>
</dbReference>
<comment type="subcellular location">
    <subcellularLocation>
        <location evidence="1">Cell membrane</location>
        <topology evidence="1">Peripheral membrane protein</topology>
    </subcellularLocation>
</comment>
<dbReference type="RefSeq" id="WP_191705911.1">
    <property type="nucleotide sequence ID" value="NZ_JACSQA010000001.1"/>
</dbReference>
<evidence type="ECO:0000313" key="7">
    <source>
        <dbReference type="EMBL" id="MBD8025366.1"/>
    </source>
</evidence>
<evidence type="ECO:0000313" key="8">
    <source>
        <dbReference type="Proteomes" id="UP000640930"/>
    </source>
</evidence>
<dbReference type="Gene3D" id="3.40.50.11820">
    <property type="match status" value="1"/>
</dbReference>
<gene>
    <name evidence="7" type="ORF">H9636_01730</name>
</gene>
<evidence type="ECO:0000256" key="5">
    <source>
        <dbReference type="ARBA" id="ARBA00022944"/>
    </source>
</evidence>
<protein>
    <submittedName>
        <fullName evidence="7">CDP-glycerol glycerophosphotransferase family protein</fullName>
    </submittedName>
</protein>
<name>A0ABR8X7R1_9BACL</name>
<comment type="caution">
    <text evidence="7">The sequence shown here is derived from an EMBL/GenBank/DDBJ whole genome shotgun (WGS) entry which is preliminary data.</text>
</comment>
<dbReference type="InterPro" id="IPR051612">
    <property type="entry name" value="Teichoic_Acid_Biosynth"/>
</dbReference>
<proteinExistence type="inferred from homology"/>
<dbReference type="InterPro" id="IPR007554">
    <property type="entry name" value="Glycerophosphate_synth"/>
</dbReference>
<evidence type="ECO:0000256" key="3">
    <source>
        <dbReference type="ARBA" id="ARBA00022475"/>
    </source>
</evidence>
<keyword evidence="4" id="KW-0808">Transferase</keyword>
<accession>A0ABR8X7R1</accession>
<dbReference type="PANTHER" id="PTHR37316">
    <property type="entry name" value="TEICHOIC ACID GLYCEROL-PHOSPHATE PRIMASE"/>
    <property type="match status" value="1"/>
</dbReference>
<dbReference type="Pfam" id="PF04464">
    <property type="entry name" value="Glyphos_transf"/>
    <property type="match status" value="1"/>
</dbReference>
<evidence type="ECO:0000256" key="6">
    <source>
        <dbReference type="ARBA" id="ARBA00023136"/>
    </source>
</evidence>
<reference evidence="7 8" key="1">
    <citation type="submission" date="2020-08" db="EMBL/GenBank/DDBJ databases">
        <title>A Genomic Blueprint of the Chicken Gut Microbiome.</title>
        <authorList>
            <person name="Gilroy R."/>
            <person name="Ravi A."/>
            <person name="Getino M."/>
            <person name="Pursley I."/>
            <person name="Horton D.L."/>
            <person name="Alikhan N.-F."/>
            <person name="Baker D."/>
            <person name="Gharbi K."/>
            <person name="Hall N."/>
            <person name="Watson M."/>
            <person name="Adriaenssens E.M."/>
            <person name="Foster-Nyarko E."/>
            <person name="Jarju S."/>
            <person name="Secka A."/>
            <person name="Antonio M."/>
            <person name="Oren A."/>
            <person name="Chaudhuri R."/>
            <person name="La Ragione R.M."/>
            <person name="Hildebrand F."/>
            <person name="Pallen M.J."/>
        </authorList>
    </citation>
    <scope>NUCLEOTIDE SEQUENCE [LARGE SCALE GENOMIC DNA]</scope>
    <source>
        <strain evidence="7 8">Re31</strain>
    </source>
</reference>